<feature type="binding site" evidence="10">
    <location>
        <position position="203"/>
    </location>
    <ligand>
        <name>Mn(2+)</name>
        <dbReference type="ChEBI" id="CHEBI:29035"/>
        <label>2</label>
    </ligand>
</feature>
<dbReference type="GO" id="GO:0019897">
    <property type="term" value="C:extrinsic component of plasma membrane"/>
    <property type="evidence" value="ECO:0007669"/>
    <property type="project" value="UniProtKB-UniRule"/>
</dbReference>
<dbReference type="NCBIfam" id="TIGR01854">
    <property type="entry name" value="lipid_A_lpxH"/>
    <property type="match status" value="1"/>
</dbReference>
<evidence type="ECO:0000256" key="10">
    <source>
        <dbReference type="HAMAP-Rule" id="MF_00575"/>
    </source>
</evidence>
<feature type="binding site" evidence="10">
    <location>
        <position position="130"/>
    </location>
    <ligand>
        <name>substrate</name>
    </ligand>
</feature>
<dbReference type="Pfam" id="PF00149">
    <property type="entry name" value="Metallophos"/>
    <property type="match status" value="1"/>
</dbReference>
<accession>E1SQ33</accession>
<comment type="cofactor">
    <cofactor evidence="10">
        <name>Mn(2+)</name>
        <dbReference type="ChEBI" id="CHEBI:29035"/>
    </cofactor>
    <text evidence="10">Binds 2 Mn(2+) ions per subunit in a binuclear metal center.</text>
</comment>
<name>E1SQ33_FERBD</name>
<evidence type="ECO:0000313" key="13">
    <source>
        <dbReference type="Proteomes" id="UP000006683"/>
    </source>
</evidence>
<dbReference type="OrthoDB" id="9783283at2"/>
<feature type="binding site" evidence="10">
    <location>
        <position position="50"/>
    </location>
    <ligand>
        <name>Mn(2+)</name>
        <dbReference type="ChEBI" id="CHEBI:29035"/>
        <label>2</label>
    </ligand>
</feature>
<dbReference type="HOGENOM" id="CLU_074586_0_0_6"/>
<keyword evidence="3 10" id="KW-0997">Cell inner membrane</keyword>
<evidence type="ECO:0000256" key="7">
    <source>
        <dbReference type="ARBA" id="ARBA00023098"/>
    </source>
</evidence>
<keyword evidence="7 10" id="KW-0443">Lipid metabolism</keyword>
<reference evidence="12 13" key="1">
    <citation type="journal article" date="2010" name="Stand. Genomic Sci.">
        <title>Complete genome sequence of Ferrimonas balearica type strain (PAT).</title>
        <authorList>
            <person name="Nolan M."/>
            <person name="Sikorski J."/>
            <person name="Davenport K."/>
            <person name="Lucas S."/>
            <person name="Glavina Del Rio T."/>
            <person name="Tice H."/>
            <person name="Cheng J."/>
            <person name="Goodwin L."/>
            <person name="Pitluck S."/>
            <person name="Liolios K."/>
            <person name="Ivanova N."/>
            <person name="Mavromatis K."/>
            <person name="Ovchinnikova G."/>
            <person name="Pati A."/>
            <person name="Chen A."/>
            <person name="Palaniappan K."/>
            <person name="Land M."/>
            <person name="Hauser L."/>
            <person name="Chang Y."/>
            <person name="Jeffries C."/>
            <person name="Tapia R."/>
            <person name="Brettin T."/>
            <person name="Detter J."/>
            <person name="Han C."/>
            <person name="Yasawong M."/>
            <person name="Rohde M."/>
            <person name="Tindall B."/>
            <person name="Goker M."/>
            <person name="Woyke T."/>
            <person name="Bristow J."/>
            <person name="Eisen J."/>
            <person name="Markowitz V."/>
            <person name="Hugenholtz P."/>
            <person name="Kyrpides N."/>
            <person name="Klenk H."/>
            <person name="Lapidus A."/>
        </authorList>
    </citation>
    <scope>NUCLEOTIDE SEQUENCE [LARGE SCALE GENOMIC DNA]</scope>
    <source>
        <strain evidence="13">DSM 9799 / CCM 4581 / KCTC 23876 / PAT</strain>
    </source>
</reference>
<dbReference type="CDD" id="cd07398">
    <property type="entry name" value="MPP_YbbF-LpxH"/>
    <property type="match status" value="1"/>
</dbReference>
<dbReference type="eggNOG" id="COG2908">
    <property type="taxonomic scope" value="Bacteria"/>
</dbReference>
<evidence type="ECO:0000313" key="12">
    <source>
        <dbReference type="EMBL" id="ADN76805.1"/>
    </source>
</evidence>
<sequence>MTQRAAVSGPRTLIIGDLHLSPTRPDITQAFLRFLDNELDGADALYIVGDLFEAWIGDDDVTDFTQSIAEQLKRASAKLSIYFCHGNRDFLLGPRFAQRCGMSLLPEPEVLELYGKTTLILHGDSLCTEDREYQKFRRLRNRPWFRLLVLSLPLSLRRGLARRARARSKMHTQMKDARIMDVSPKAVDSLMERYGARRLIHGHTHRPAIHDLPQQRQRLVVGDWYSQDSVLVITPNDATLESRAL</sequence>
<feature type="binding site" evidence="10">
    <location>
        <position position="19"/>
    </location>
    <ligand>
        <name>Mn(2+)</name>
        <dbReference type="ChEBI" id="CHEBI:29035"/>
        <label>1</label>
    </ligand>
</feature>
<evidence type="ECO:0000256" key="1">
    <source>
        <dbReference type="ARBA" id="ARBA00022475"/>
    </source>
</evidence>
<dbReference type="GO" id="GO:0009245">
    <property type="term" value="P:lipid A biosynthetic process"/>
    <property type="evidence" value="ECO:0007669"/>
    <property type="project" value="UniProtKB-UniRule"/>
</dbReference>
<keyword evidence="2 10" id="KW-0444">Lipid biosynthesis</keyword>
<dbReference type="GO" id="GO:0030145">
    <property type="term" value="F:manganese ion binding"/>
    <property type="evidence" value="ECO:0007669"/>
    <property type="project" value="UniProtKB-UniRule"/>
</dbReference>
<keyword evidence="6 10" id="KW-0378">Hydrolase</keyword>
<organism evidence="12 13">
    <name type="scientific">Ferrimonas balearica (strain DSM 9799 / CCM 4581 / KCTC 23876 / PAT)</name>
    <dbReference type="NCBI Taxonomy" id="550540"/>
    <lineage>
        <taxon>Bacteria</taxon>
        <taxon>Pseudomonadati</taxon>
        <taxon>Pseudomonadota</taxon>
        <taxon>Gammaproteobacteria</taxon>
        <taxon>Alteromonadales</taxon>
        <taxon>Ferrimonadaceae</taxon>
        <taxon>Ferrimonas</taxon>
    </lineage>
</organism>
<dbReference type="EMBL" id="CP002209">
    <property type="protein sequence ID" value="ADN76805.1"/>
    <property type="molecule type" value="Genomic_DNA"/>
</dbReference>
<dbReference type="STRING" id="550540.Fbal_2603"/>
<evidence type="ECO:0000256" key="4">
    <source>
        <dbReference type="ARBA" id="ARBA00022556"/>
    </source>
</evidence>
<feature type="binding site" evidence="10">
    <location>
        <begin position="87"/>
        <end position="88"/>
    </location>
    <ligand>
        <name>substrate</name>
    </ligand>
</feature>
<dbReference type="PANTHER" id="PTHR34990">
    <property type="entry name" value="UDP-2,3-DIACYLGLUCOSAMINE HYDROLASE-RELATED"/>
    <property type="match status" value="1"/>
</dbReference>
<comment type="function">
    <text evidence="10">Hydrolyzes the pyrophosphate bond of UDP-2,3-diacylglucosamine to yield 2,3-diacylglucosamine 1-phosphate (lipid X) and UMP by catalyzing the attack of water at the alpha-P atom. Involved in the biosynthesis of lipid A, a phosphorylated glycolipid that anchors the lipopolysaccharide to the outer membrane of the cell.</text>
</comment>
<keyword evidence="1 10" id="KW-1003">Cell membrane</keyword>
<feature type="binding site" evidence="10">
    <location>
        <position position="205"/>
    </location>
    <ligand>
        <name>Mn(2+)</name>
        <dbReference type="ChEBI" id="CHEBI:29035"/>
        <label>1</label>
    </ligand>
</feature>
<dbReference type="AlphaFoldDB" id="E1SQ33"/>
<evidence type="ECO:0000256" key="8">
    <source>
        <dbReference type="ARBA" id="ARBA00023136"/>
    </source>
</evidence>
<evidence type="ECO:0000256" key="3">
    <source>
        <dbReference type="ARBA" id="ARBA00022519"/>
    </source>
</evidence>
<dbReference type="PANTHER" id="PTHR34990:SF1">
    <property type="entry name" value="UDP-2,3-DIACYLGLUCOSAMINE HYDROLASE"/>
    <property type="match status" value="1"/>
</dbReference>
<keyword evidence="4 10" id="KW-0441">Lipid A biosynthesis</keyword>
<feature type="binding site" evidence="10">
    <location>
        <position position="17"/>
    </location>
    <ligand>
        <name>Mn(2+)</name>
        <dbReference type="ChEBI" id="CHEBI:29035"/>
        <label>1</label>
    </ligand>
</feature>
<dbReference type="GO" id="GO:0008758">
    <property type="term" value="F:UDP-2,3-diacylglucosamine hydrolase activity"/>
    <property type="evidence" value="ECO:0007669"/>
    <property type="project" value="UniProtKB-UniRule"/>
</dbReference>
<dbReference type="RefSeq" id="WP_013346111.1">
    <property type="nucleotide sequence ID" value="NC_014541.1"/>
</dbReference>
<proteinExistence type="inferred from homology"/>
<dbReference type="InterPro" id="IPR043461">
    <property type="entry name" value="LpxH-like"/>
</dbReference>
<evidence type="ECO:0000256" key="9">
    <source>
        <dbReference type="ARBA" id="ARBA00023211"/>
    </source>
</evidence>
<dbReference type="EC" id="3.6.1.54" evidence="10"/>
<feature type="binding site" evidence="10">
    <location>
        <position position="172"/>
    </location>
    <ligand>
        <name>substrate</name>
    </ligand>
</feature>
<dbReference type="UniPathway" id="UPA00359">
    <property type="reaction ID" value="UER00480"/>
</dbReference>
<evidence type="ECO:0000256" key="6">
    <source>
        <dbReference type="ARBA" id="ARBA00022801"/>
    </source>
</evidence>
<comment type="pathway">
    <text evidence="10">Glycolipid biosynthesis; lipid IV(A) biosynthesis; lipid IV(A) from (3R)-3-hydroxytetradecanoyl-[acyl-carrier-protein] and UDP-N-acetyl-alpha-D-glucosamine: step 4/6.</text>
</comment>
<evidence type="ECO:0000256" key="5">
    <source>
        <dbReference type="ARBA" id="ARBA00022723"/>
    </source>
</evidence>
<feature type="binding site" evidence="10">
    <location>
        <position position="87"/>
    </location>
    <ligand>
        <name>Mn(2+)</name>
        <dbReference type="ChEBI" id="CHEBI:29035"/>
        <label>2</label>
    </ligand>
</feature>
<dbReference type="SUPFAM" id="SSF56300">
    <property type="entry name" value="Metallo-dependent phosphatases"/>
    <property type="match status" value="1"/>
</dbReference>
<feature type="binding site" evidence="10">
    <location>
        <position position="203"/>
    </location>
    <ligand>
        <name>substrate</name>
    </ligand>
</feature>
<keyword evidence="5 10" id="KW-0479">Metal-binding</keyword>
<dbReference type="GO" id="GO:0005737">
    <property type="term" value="C:cytoplasm"/>
    <property type="evidence" value="ECO:0007669"/>
    <property type="project" value="InterPro"/>
</dbReference>
<feature type="binding site" evidence="10">
    <location>
        <position position="175"/>
    </location>
    <ligand>
        <name>substrate</name>
    </ligand>
</feature>
<evidence type="ECO:0000259" key="11">
    <source>
        <dbReference type="Pfam" id="PF00149"/>
    </source>
</evidence>
<dbReference type="KEGG" id="fbl:Fbal_2603"/>
<protein>
    <recommendedName>
        <fullName evidence="10">UDP-2,3-diacylglucosamine hydrolase</fullName>
        <ecNumber evidence="10">3.6.1.54</ecNumber>
    </recommendedName>
    <alternativeName>
        <fullName evidence="10">UDP-2,3-diacylglucosamine diphosphatase</fullName>
    </alternativeName>
</protein>
<comment type="subcellular location">
    <subcellularLocation>
        <location evidence="10">Cell inner membrane</location>
        <topology evidence="10">Peripheral membrane protein</topology>
        <orientation evidence="10">Cytoplasmic side</orientation>
    </subcellularLocation>
</comment>
<feature type="binding site" evidence="10">
    <location>
        <position position="168"/>
    </location>
    <ligand>
        <name>substrate</name>
    </ligand>
</feature>
<feature type="binding site" evidence="10">
    <location>
        <position position="122"/>
    </location>
    <ligand>
        <name>Mn(2+)</name>
        <dbReference type="ChEBI" id="CHEBI:29035"/>
        <label>2</label>
    </ligand>
</feature>
<keyword evidence="8 10" id="KW-0472">Membrane</keyword>
<comment type="similarity">
    <text evidence="10">Belongs to the LpxH family.</text>
</comment>
<dbReference type="Gene3D" id="3.60.21.10">
    <property type="match status" value="1"/>
</dbReference>
<dbReference type="GeneID" id="67182834"/>
<keyword evidence="13" id="KW-1185">Reference proteome</keyword>
<dbReference type="NCBIfam" id="NF003743">
    <property type="entry name" value="PRK05340.1"/>
    <property type="match status" value="1"/>
</dbReference>
<dbReference type="InterPro" id="IPR004843">
    <property type="entry name" value="Calcineurin-like_PHP"/>
</dbReference>
<evidence type="ECO:0000256" key="2">
    <source>
        <dbReference type="ARBA" id="ARBA00022516"/>
    </source>
</evidence>
<gene>
    <name evidence="10" type="primary">lpxH</name>
    <name evidence="12" type="ordered locus">Fbal_2603</name>
</gene>
<comment type="catalytic activity">
    <reaction evidence="10">
        <text>UDP-2-N,3-O-bis[(3R)-3-hydroxytetradecanoyl]-alpha-D-glucosamine + H2O = 2-N,3-O-bis[(3R)-3-hydroxytetradecanoyl]-alpha-D-glucosaminyl 1-phosphate + UMP + 2 H(+)</text>
        <dbReference type="Rhea" id="RHEA:25213"/>
        <dbReference type="ChEBI" id="CHEBI:15377"/>
        <dbReference type="ChEBI" id="CHEBI:15378"/>
        <dbReference type="ChEBI" id="CHEBI:57865"/>
        <dbReference type="ChEBI" id="CHEBI:57957"/>
        <dbReference type="ChEBI" id="CHEBI:78847"/>
        <dbReference type="EC" id="3.6.1.54"/>
    </reaction>
</comment>
<dbReference type="InterPro" id="IPR010138">
    <property type="entry name" value="UDP-diacylglucosamine_Hdrlase"/>
</dbReference>
<dbReference type="HAMAP" id="MF_00575">
    <property type="entry name" value="LpxH"/>
    <property type="match status" value="1"/>
</dbReference>
<feature type="domain" description="Calcineurin-like phosphoesterase" evidence="11">
    <location>
        <begin position="11"/>
        <end position="207"/>
    </location>
</feature>
<feature type="binding site" evidence="10">
    <location>
        <position position="50"/>
    </location>
    <ligand>
        <name>Mn(2+)</name>
        <dbReference type="ChEBI" id="CHEBI:29035"/>
        <label>1</label>
    </ligand>
</feature>
<dbReference type="InterPro" id="IPR029052">
    <property type="entry name" value="Metallo-depent_PP-like"/>
</dbReference>
<keyword evidence="9 10" id="KW-0464">Manganese</keyword>
<dbReference type="Proteomes" id="UP000006683">
    <property type="component" value="Chromosome"/>
</dbReference>